<evidence type="ECO:0000313" key="2">
    <source>
        <dbReference type="EMBL" id="CDP17476.1"/>
    </source>
</evidence>
<evidence type="ECO:0000256" key="1">
    <source>
        <dbReference type="SAM" id="Coils"/>
    </source>
</evidence>
<sequence>MEIIVHIIGNAIAKMILLLGKFIEKMDASLKAMDMVMQIIFNISGKAITEMIPQLGKFTEKILDAGLKAMVMVMQIIMTIITKTTAEMYRLLGKFSERVEDIAFERAANLSVDAGTSYLGLGSDMQLLSRNLNALKSRASDVKEAVERAELSGRQKRKTEVKHWLEEVETLDNDFIALQRREQLAVGFLNRLLIGGHARKMKNQVVELIEQSRHFNGLLLEKTGE</sequence>
<dbReference type="PhylomeDB" id="A0A068V9W4"/>
<dbReference type="EMBL" id="HG739247">
    <property type="protein sequence ID" value="CDP17476.1"/>
    <property type="molecule type" value="Genomic_DNA"/>
</dbReference>
<dbReference type="Proteomes" id="UP000295252">
    <property type="component" value="Unassembled WGS sequence"/>
</dbReference>
<protein>
    <submittedName>
        <fullName evidence="2">DH200=94 genomic scaffold, scaffold_163</fullName>
    </submittedName>
</protein>
<gene>
    <name evidence="2" type="ORF">GSCOC_T00001840001</name>
</gene>
<dbReference type="Gramene" id="CDP17476">
    <property type="protein sequence ID" value="CDP17476"/>
    <property type="gene ID" value="GSCOC_T00001840001"/>
</dbReference>
<evidence type="ECO:0000313" key="3">
    <source>
        <dbReference type="Proteomes" id="UP000295252"/>
    </source>
</evidence>
<dbReference type="AlphaFoldDB" id="A0A068V9W4"/>
<keyword evidence="1" id="KW-0175">Coiled coil</keyword>
<organism evidence="2 3">
    <name type="scientific">Coffea canephora</name>
    <name type="common">Robusta coffee</name>
    <dbReference type="NCBI Taxonomy" id="49390"/>
    <lineage>
        <taxon>Eukaryota</taxon>
        <taxon>Viridiplantae</taxon>
        <taxon>Streptophyta</taxon>
        <taxon>Embryophyta</taxon>
        <taxon>Tracheophyta</taxon>
        <taxon>Spermatophyta</taxon>
        <taxon>Magnoliopsida</taxon>
        <taxon>eudicotyledons</taxon>
        <taxon>Gunneridae</taxon>
        <taxon>Pentapetalae</taxon>
        <taxon>asterids</taxon>
        <taxon>lamiids</taxon>
        <taxon>Gentianales</taxon>
        <taxon>Rubiaceae</taxon>
        <taxon>Ixoroideae</taxon>
        <taxon>Gardenieae complex</taxon>
        <taxon>Bertiereae - Coffeeae clade</taxon>
        <taxon>Coffeeae</taxon>
        <taxon>Coffea</taxon>
    </lineage>
</organism>
<dbReference type="InParanoid" id="A0A068V9W4"/>
<keyword evidence="3" id="KW-1185">Reference proteome</keyword>
<name>A0A068V9W4_COFCA</name>
<accession>A0A068V9W4</accession>
<proteinExistence type="predicted"/>
<reference evidence="3" key="1">
    <citation type="journal article" date="2014" name="Science">
        <title>The coffee genome provides insight into the convergent evolution of caffeine biosynthesis.</title>
        <authorList>
            <person name="Denoeud F."/>
            <person name="Carretero-Paulet L."/>
            <person name="Dereeper A."/>
            <person name="Droc G."/>
            <person name="Guyot R."/>
            <person name="Pietrella M."/>
            <person name="Zheng C."/>
            <person name="Alberti A."/>
            <person name="Anthony F."/>
            <person name="Aprea G."/>
            <person name="Aury J.M."/>
            <person name="Bento P."/>
            <person name="Bernard M."/>
            <person name="Bocs S."/>
            <person name="Campa C."/>
            <person name="Cenci A."/>
            <person name="Combes M.C."/>
            <person name="Crouzillat D."/>
            <person name="Da Silva C."/>
            <person name="Daddiego L."/>
            <person name="De Bellis F."/>
            <person name="Dussert S."/>
            <person name="Garsmeur O."/>
            <person name="Gayraud T."/>
            <person name="Guignon V."/>
            <person name="Jahn K."/>
            <person name="Jamilloux V."/>
            <person name="Joet T."/>
            <person name="Labadie K."/>
            <person name="Lan T."/>
            <person name="Leclercq J."/>
            <person name="Lepelley M."/>
            <person name="Leroy T."/>
            <person name="Li L.T."/>
            <person name="Librado P."/>
            <person name="Lopez L."/>
            <person name="Munoz A."/>
            <person name="Noel B."/>
            <person name="Pallavicini A."/>
            <person name="Perrotta G."/>
            <person name="Poncet V."/>
            <person name="Pot D."/>
            <person name="Priyono X."/>
            <person name="Rigoreau M."/>
            <person name="Rouard M."/>
            <person name="Rozas J."/>
            <person name="Tranchant-Dubreuil C."/>
            <person name="VanBuren R."/>
            <person name="Zhang Q."/>
            <person name="Andrade A.C."/>
            <person name="Argout X."/>
            <person name="Bertrand B."/>
            <person name="de Kochko A."/>
            <person name="Graziosi G."/>
            <person name="Henry R.J."/>
            <person name="Jayarama X."/>
            <person name="Ming R."/>
            <person name="Nagai C."/>
            <person name="Rounsley S."/>
            <person name="Sankoff D."/>
            <person name="Giuliano G."/>
            <person name="Albert V.A."/>
            <person name="Wincker P."/>
            <person name="Lashermes P."/>
        </authorList>
    </citation>
    <scope>NUCLEOTIDE SEQUENCE [LARGE SCALE GENOMIC DNA]</scope>
    <source>
        <strain evidence="3">cv. DH200-94</strain>
    </source>
</reference>
<feature type="coiled-coil region" evidence="1">
    <location>
        <begin position="125"/>
        <end position="152"/>
    </location>
</feature>